<protein>
    <submittedName>
        <fullName evidence="1">Uncharacterized protein</fullName>
    </submittedName>
</protein>
<dbReference type="EMBL" id="CM009295">
    <property type="protein sequence ID" value="KAI9393431.1"/>
    <property type="molecule type" value="Genomic_DNA"/>
</dbReference>
<name>A0ACC0SW18_POPTR</name>
<keyword evidence="2" id="KW-1185">Reference proteome</keyword>
<organism evidence="1 2">
    <name type="scientific">Populus trichocarpa</name>
    <name type="common">Western balsam poplar</name>
    <name type="synonym">Populus balsamifera subsp. trichocarpa</name>
    <dbReference type="NCBI Taxonomy" id="3694"/>
    <lineage>
        <taxon>Eukaryota</taxon>
        <taxon>Viridiplantae</taxon>
        <taxon>Streptophyta</taxon>
        <taxon>Embryophyta</taxon>
        <taxon>Tracheophyta</taxon>
        <taxon>Spermatophyta</taxon>
        <taxon>Magnoliopsida</taxon>
        <taxon>eudicotyledons</taxon>
        <taxon>Gunneridae</taxon>
        <taxon>Pentapetalae</taxon>
        <taxon>rosids</taxon>
        <taxon>fabids</taxon>
        <taxon>Malpighiales</taxon>
        <taxon>Salicaceae</taxon>
        <taxon>Saliceae</taxon>
        <taxon>Populus</taxon>
    </lineage>
</organism>
<sequence>MAQLLRLNVPMAMKLAFDSFKSSTFKTRDEAVSDFGGYDSIELSVMLCNDEFIRKLNEEWRDEDHATDVLSMSLHVLGLNVPILMFGDLVISIETAARQAEERGHKLIDEIRALLVHGLLHLLGFDHEISEEGWSGDGGGIEEGILLESLGWKGKGLIQSAYNAETNMNHHMENSNGRKKAVFDSINQSSAISSAMWMFNLLDQCIGIKRGFVKGCEGGDRNWKRVNCLRWTGSGKF</sequence>
<reference evidence="1 2" key="1">
    <citation type="journal article" date="2006" name="Science">
        <title>The genome of black cottonwood, Populus trichocarpa (Torr. &amp; Gray).</title>
        <authorList>
            <person name="Tuskan G.A."/>
            <person name="Difazio S."/>
            <person name="Jansson S."/>
            <person name="Bohlmann J."/>
            <person name="Grigoriev I."/>
            <person name="Hellsten U."/>
            <person name="Putnam N."/>
            <person name="Ralph S."/>
            <person name="Rombauts S."/>
            <person name="Salamov A."/>
            <person name="Schein J."/>
            <person name="Sterck L."/>
            <person name="Aerts A."/>
            <person name="Bhalerao R.R."/>
            <person name="Bhalerao R.P."/>
            <person name="Blaudez D."/>
            <person name="Boerjan W."/>
            <person name="Brun A."/>
            <person name="Brunner A."/>
            <person name="Busov V."/>
            <person name="Campbell M."/>
            <person name="Carlson J."/>
            <person name="Chalot M."/>
            <person name="Chapman J."/>
            <person name="Chen G.L."/>
            <person name="Cooper D."/>
            <person name="Coutinho P.M."/>
            <person name="Couturier J."/>
            <person name="Covert S."/>
            <person name="Cronk Q."/>
            <person name="Cunningham R."/>
            <person name="Davis J."/>
            <person name="Degroeve S."/>
            <person name="Dejardin A."/>
            <person name="Depamphilis C."/>
            <person name="Detter J."/>
            <person name="Dirks B."/>
            <person name="Dubchak I."/>
            <person name="Duplessis S."/>
            <person name="Ehlting J."/>
            <person name="Ellis B."/>
            <person name="Gendler K."/>
            <person name="Goodstein D."/>
            <person name="Gribskov M."/>
            <person name="Grimwood J."/>
            <person name="Groover A."/>
            <person name="Gunter L."/>
            <person name="Hamberger B."/>
            <person name="Heinze B."/>
            <person name="Helariutta Y."/>
            <person name="Henrissat B."/>
            <person name="Holligan D."/>
            <person name="Holt R."/>
            <person name="Huang W."/>
            <person name="Islam-Faridi N."/>
            <person name="Jones S."/>
            <person name="Jones-Rhoades M."/>
            <person name="Jorgensen R."/>
            <person name="Joshi C."/>
            <person name="Kangasjarvi J."/>
            <person name="Karlsson J."/>
            <person name="Kelleher C."/>
            <person name="Kirkpatrick R."/>
            <person name="Kirst M."/>
            <person name="Kohler A."/>
            <person name="Kalluri U."/>
            <person name="Larimer F."/>
            <person name="Leebens-Mack J."/>
            <person name="Leple J.C."/>
            <person name="Locascio P."/>
            <person name="Lou Y."/>
            <person name="Lucas S."/>
            <person name="Martin F."/>
            <person name="Montanini B."/>
            <person name="Napoli C."/>
            <person name="Nelson D.R."/>
            <person name="Nelson C."/>
            <person name="Nieminen K."/>
            <person name="Nilsson O."/>
            <person name="Pereda V."/>
            <person name="Peter G."/>
            <person name="Philippe R."/>
            <person name="Pilate G."/>
            <person name="Poliakov A."/>
            <person name="Razumovskaya J."/>
            <person name="Richardson P."/>
            <person name="Rinaldi C."/>
            <person name="Ritland K."/>
            <person name="Rouze P."/>
            <person name="Ryaboy D."/>
            <person name="Schmutz J."/>
            <person name="Schrader J."/>
            <person name="Segerman B."/>
            <person name="Shin H."/>
            <person name="Siddiqui A."/>
            <person name="Sterky F."/>
            <person name="Terry A."/>
            <person name="Tsai C.J."/>
            <person name="Uberbacher E."/>
            <person name="Unneberg P."/>
            <person name="Vahala J."/>
            <person name="Wall K."/>
            <person name="Wessler S."/>
            <person name="Yang G."/>
            <person name="Yin T."/>
            <person name="Douglas C."/>
            <person name="Marra M."/>
            <person name="Sandberg G."/>
            <person name="Van de Peer Y."/>
            <person name="Rokhsar D."/>
        </authorList>
    </citation>
    <scope>NUCLEOTIDE SEQUENCE [LARGE SCALE GENOMIC DNA]</scope>
    <source>
        <strain evidence="2">cv. Nisqually</strain>
    </source>
</reference>
<evidence type="ECO:0000313" key="2">
    <source>
        <dbReference type="Proteomes" id="UP000006729"/>
    </source>
</evidence>
<dbReference type="Proteomes" id="UP000006729">
    <property type="component" value="Chromosome 6"/>
</dbReference>
<gene>
    <name evidence="1" type="ORF">POPTR_006G235301v4</name>
</gene>
<comment type="caution">
    <text evidence="1">The sequence shown here is derived from an EMBL/GenBank/DDBJ whole genome shotgun (WGS) entry which is preliminary data.</text>
</comment>
<proteinExistence type="predicted"/>
<evidence type="ECO:0000313" key="1">
    <source>
        <dbReference type="EMBL" id="KAI9393431.1"/>
    </source>
</evidence>
<accession>A0ACC0SW18</accession>